<evidence type="ECO:0000313" key="2">
    <source>
        <dbReference type="Proteomes" id="UP000194841"/>
    </source>
</evidence>
<dbReference type="Proteomes" id="UP000194841">
    <property type="component" value="Unassembled WGS sequence"/>
</dbReference>
<keyword evidence="2" id="KW-1185">Reference proteome</keyword>
<comment type="caution">
    <text evidence="1">The sequence shown here is derived from an EMBL/GenBank/DDBJ whole genome shotgun (WGS) entry which is preliminary data.</text>
</comment>
<organism evidence="1 2">
    <name type="scientific">Pseudoalteromonas ulvae</name>
    <dbReference type="NCBI Taxonomy" id="107327"/>
    <lineage>
        <taxon>Bacteria</taxon>
        <taxon>Pseudomonadati</taxon>
        <taxon>Pseudomonadota</taxon>
        <taxon>Gammaproteobacteria</taxon>
        <taxon>Alteromonadales</taxon>
        <taxon>Pseudoalteromonadaceae</taxon>
        <taxon>Pseudoalteromonas</taxon>
    </lineage>
</organism>
<reference evidence="1 2" key="1">
    <citation type="submission" date="2017-02" db="EMBL/GenBank/DDBJ databases">
        <title>Pseudoalteromonas ulvae TC14 Genome.</title>
        <authorList>
            <person name="Molmeret M."/>
        </authorList>
    </citation>
    <scope>NUCLEOTIDE SEQUENCE [LARGE SCALE GENOMIC DNA]</scope>
    <source>
        <strain evidence="1">TC14</strain>
    </source>
</reference>
<evidence type="ECO:0000313" key="1">
    <source>
        <dbReference type="EMBL" id="OUL56339.1"/>
    </source>
</evidence>
<accession>A0A244CM97</accession>
<proteinExistence type="predicted"/>
<dbReference type="RefSeq" id="WP_086745291.1">
    <property type="nucleotide sequence ID" value="NZ_MWPV01000006.1"/>
</dbReference>
<sequence length="232" mass="26946">MAKITLPLQCDPDSNDVYWELFDANKTERTPSAWKMFISKKQILVDSKKLITSLLPEVINYTDELEIYWLINDIITKHTDSVHIVIPKEWTESGDITEVTSQFDRFHVSRELAFKKKSNVEISFFGYETDPRELFEIPEVVQFSKKIAKKLPLFFYCDPSNNLCGLKSIALCCANAQLINSINPQVKIDQYALIQFVHKQHELLNMVTDWLEMTEEESEEICIPIYKLLGMA</sequence>
<name>A0A244CM97_PSEDV</name>
<protein>
    <submittedName>
        <fullName evidence="1">Uncharacterized protein</fullName>
    </submittedName>
</protein>
<dbReference type="EMBL" id="MWPV01000006">
    <property type="protein sequence ID" value="OUL56339.1"/>
    <property type="molecule type" value="Genomic_DNA"/>
</dbReference>
<gene>
    <name evidence="1" type="ORF">B1199_16815</name>
</gene>
<dbReference type="AlphaFoldDB" id="A0A244CM97"/>
<dbReference type="OrthoDB" id="4951670at2"/>